<dbReference type="Proteomes" id="UP000279833">
    <property type="component" value="Unassembled WGS sequence"/>
</dbReference>
<sequence length="290" mass="33138">MDPMMERLDIHSDFGAFEDYFERFEIWAITKEDDEDVNTVAHSLTFIGKEAYSLLRTLAMPEKPISLPYTILKELQLDYVHAQAYAGKNLLRSCDTLHEDWHQFDQCLSCGKFHSFNSCKFRNSKCLKCDDVGHIQSVCNTIVHLAATNIKSYMVFSNDSLISDEIPCKSEQNMLNESSHDRKLDVVLIDANFSNDPLLCNDILNKFEETISEESNLDVISYITYPHNAFVACGKLAQCETRVLNELDLDYNSDDLISTAVFPYHKKTSNVYSSQCEKCVLNEATLFITV</sequence>
<reference evidence="3" key="1">
    <citation type="submission" date="2016-06" db="UniProtKB">
        <authorList>
            <consortium name="WormBaseParasite"/>
        </authorList>
    </citation>
    <scope>IDENTIFICATION</scope>
</reference>
<organism evidence="3">
    <name type="scientific">Schistosoma curassoni</name>
    <dbReference type="NCBI Taxonomy" id="6186"/>
    <lineage>
        <taxon>Eukaryota</taxon>
        <taxon>Metazoa</taxon>
        <taxon>Spiralia</taxon>
        <taxon>Lophotrochozoa</taxon>
        <taxon>Platyhelminthes</taxon>
        <taxon>Trematoda</taxon>
        <taxon>Digenea</taxon>
        <taxon>Strigeidida</taxon>
        <taxon>Schistosomatoidea</taxon>
        <taxon>Schistosomatidae</taxon>
        <taxon>Schistosoma</taxon>
    </lineage>
</organism>
<reference evidence="1 2" key="2">
    <citation type="submission" date="2018-11" db="EMBL/GenBank/DDBJ databases">
        <authorList>
            <consortium name="Pathogen Informatics"/>
        </authorList>
    </citation>
    <scope>NUCLEOTIDE SEQUENCE [LARGE SCALE GENOMIC DNA]</scope>
    <source>
        <strain evidence="1">Dakar</strain>
        <strain evidence="2">Dakar, Senegal</strain>
    </source>
</reference>
<evidence type="ECO:0000313" key="3">
    <source>
        <dbReference type="WBParaSite" id="SCUD_0002313701-mRNA-1"/>
    </source>
</evidence>
<dbReference type="AlphaFoldDB" id="A0A183L714"/>
<evidence type="ECO:0000313" key="1">
    <source>
        <dbReference type="EMBL" id="VDP81567.1"/>
    </source>
</evidence>
<name>A0A183L714_9TREM</name>
<accession>A0A183L714</accession>
<protein>
    <submittedName>
        <fullName evidence="3">CCHC-type domain-containing protein</fullName>
    </submittedName>
</protein>
<gene>
    <name evidence="1" type="ORF">SCUD_LOCUS23134</name>
</gene>
<keyword evidence="2" id="KW-1185">Reference proteome</keyword>
<proteinExistence type="predicted"/>
<dbReference type="EMBL" id="UZAK01052326">
    <property type="protein sequence ID" value="VDP81567.1"/>
    <property type="molecule type" value="Genomic_DNA"/>
</dbReference>
<evidence type="ECO:0000313" key="2">
    <source>
        <dbReference type="Proteomes" id="UP000279833"/>
    </source>
</evidence>
<dbReference type="WBParaSite" id="SCUD_0002313701-mRNA-1">
    <property type="protein sequence ID" value="SCUD_0002313701-mRNA-1"/>
    <property type="gene ID" value="SCUD_0002313701"/>
</dbReference>